<keyword evidence="3" id="KW-0732">Signal</keyword>
<dbReference type="PANTHER" id="PTHR42715:SF10">
    <property type="entry name" value="BETA-GLUCOSIDASE"/>
    <property type="match status" value="1"/>
</dbReference>
<dbReference type="Gene3D" id="2.60.40.10">
    <property type="entry name" value="Immunoglobulins"/>
    <property type="match status" value="1"/>
</dbReference>
<evidence type="ECO:0000256" key="2">
    <source>
        <dbReference type="ARBA" id="ARBA00022801"/>
    </source>
</evidence>
<reference evidence="6" key="1">
    <citation type="submission" date="2015-02" db="EMBL/GenBank/DDBJ databases">
        <title>Description and complete genome sequence of the first cultured representative of the subdivision 5 of the Verrucomicrobia phylum.</title>
        <authorList>
            <person name="Spring S."/>
            <person name="Bunk B."/>
            <person name="Sproer C."/>
            <person name="Klenk H.-P."/>
        </authorList>
    </citation>
    <scope>NUCLEOTIDE SEQUENCE [LARGE SCALE GENOMIC DNA]</scope>
    <source>
        <strain evidence="6">L21-Fru-AB</strain>
    </source>
</reference>
<dbReference type="SMR" id="A0A0G3EBH4"/>
<accession>A0A0G3EBH4</accession>
<feature type="domain" description="PA14" evidence="4">
    <location>
        <begin position="461"/>
        <end position="602"/>
    </location>
</feature>
<keyword evidence="6" id="KW-1185">Reference proteome</keyword>
<gene>
    <name evidence="5" type="ORF">L21SP4_00373</name>
</gene>
<dbReference type="InterPro" id="IPR002772">
    <property type="entry name" value="Glyco_hydro_3_C"/>
</dbReference>
<evidence type="ECO:0000256" key="1">
    <source>
        <dbReference type="ARBA" id="ARBA00005336"/>
    </source>
</evidence>
<dbReference type="InterPro" id="IPR001764">
    <property type="entry name" value="Glyco_hydro_3_N"/>
</dbReference>
<dbReference type="GO" id="GO:0005975">
    <property type="term" value="P:carbohydrate metabolic process"/>
    <property type="evidence" value="ECO:0007669"/>
    <property type="project" value="InterPro"/>
</dbReference>
<dbReference type="Proteomes" id="UP000035268">
    <property type="component" value="Chromosome"/>
</dbReference>
<dbReference type="EMBL" id="CP010904">
    <property type="protein sequence ID" value="AKJ63653.1"/>
    <property type="molecule type" value="Genomic_DNA"/>
</dbReference>
<comment type="similarity">
    <text evidence="1">Belongs to the glycosyl hydrolase 3 family.</text>
</comment>
<dbReference type="AlphaFoldDB" id="A0A0G3EBH4"/>
<evidence type="ECO:0000256" key="3">
    <source>
        <dbReference type="SAM" id="SignalP"/>
    </source>
</evidence>
<dbReference type="InterPro" id="IPR013783">
    <property type="entry name" value="Ig-like_fold"/>
</dbReference>
<dbReference type="STRING" id="1307763.L21SP4_00373"/>
<dbReference type="SMART" id="SM01217">
    <property type="entry name" value="Fn3_like"/>
    <property type="match status" value="1"/>
</dbReference>
<dbReference type="Pfam" id="PF14310">
    <property type="entry name" value="Fn3-like"/>
    <property type="match status" value="1"/>
</dbReference>
<reference evidence="5 6" key="2">
    <citation type="journal article" date="2016" name="ISME J.">
        <title>Characterization of the first cultured representative of Verrucomicrobia subdivision 5 indicates the proposal of a novel phylum.</title>
        <authorList>
            <person name="Spring S."/>
            <person name="Bunk B."/>
            <person name="Sproer C."/>
            <person name="Schumann P."/>
            <person name="Rohde M."/>
            <person name="Tindall B.J."/>
            <person name="Klenk H.P."/>
        </authorList>
    </citation>
    <scope>NUCLEOTIDE SEQUENCE [LARGE SCALE GENOMIC DNA]</scope>
    <source>
        <strain evidence="5 6">L21-Fru-AB</strain>
    </source>
</reference>
<feature type="chain" id="PRO_5005184154" evidence="3">
    <location>
        <begin position="22"/>
        <end position="867"/>
    </location>
</feature>
<dbReference type="InterPro" id="IPR026891">
    <property type="entry name" value="Fn3-like"/>
</dbReference>
<keyword evidence="2" id="KW-0378">Hydrolase</keyword>
<dbReference type="InterPro" id="IPR017853">
    <property type="entry name" value="GH"/>
</dbReference>
<dbReference type="InterPro" id="IPR036962">
    <property type="entry name" value="Glyco_hydro_3_N_sf"/>
</dbReference>
<dbReference type="KEGG" id="vbl:L21SP4_00373"/>
<evidence type="ECO:0000259" key="4">
    <source>
        <dbReference type="PROSITE" id="PS51820"/>
    </source>
</evidence>
<dbReference type="Gene3D" id="3.20.20.300">
    <property type="entry name" value="Glycoside hydrolase, family 3, N-terminal domain"/>
    <property type="match status" value="1"/>
</dbReference>
<dbReference type="Pfam" id="PF01915">
    <property type="entry name" value="Glyco_hydro_3_C"/>
    <property type="match status" value="1"/>
</dbReference>
<dbReference type="SUPFAM" id="SSF52279">
    <property type="entry name" value="Beta-D-glucan exohydrolase, C-terminal domain"/>
    <property type="match status" value="1"/>
</dbReference>
<evidence type="ECO:0000313" key="6">
    <source>
        <dbReference type="Proteomes" id="UP000035268"/>
    </source>
</evidence>
<sequence length="867" mass="95730" precursor="true">MIRWLNLLWLIALLGAGPVRAAADPVRDLLEEMTLQEKLGQMRCAWVQTTDEAISQAVDGKIGTLVAMPVQKQMPYEATQAANEIYRAVRDAGMPVAPMLISGAYHGVQAKGGSSYPCGIALGATWNPEAIGTMARMMGREARLRGYTFMIAPRLYLARDPRIGRVEESFGEDPWLVSRFGVEFVRALQSQGVMATPCLYPTENGEGGRLCAAVEISERMLREYYFPPYEAAVREAGATSLMPTYGAVNGPPAHGDAWLLHDVLRGEWGFEGFVVCDYNAHYSFAQRLGVPDPEVHMPNAGVNLELPWVAAYGKRLEDALAAGRVTEERIDELVYDILRAKRRYGLMDFDSLIQDPEESRAAAESDEARRLARELQRRAIVLLRNEHDVLPLNPDATVALMGPTADRGDLGSYSGWPTHVVSIREGMEAVAGDRVRFVPHAVTPPRPRPIEPDRLYRDSEADTQGLRLRLYPTPACEGDPLLTKHVRDLRIDLVPLLPADAGKGPFGVRVDGYLKYPQVITACDITARTDDALRLEIAGQTVVDAAAGARKRDFQGNMKMEQGNVYPLELEWRPGTATAKLSIDWIFREEAGEARFLVDESELAQCVAAAREADVALICVGITEGEAKDRADLRLPGDQERLIREVAATGVPVIVTLGAGSAVEMLDWVYEVDGLFASWYGGMEAGHAFADVVYGQVDASGRLPISFVKKVGQCPLPYNRYPSARHDNYVDVDGDPLFPFGFGLSYTTFECRGLELNTDELGPGDTLKASVEVVNTGDRRGVQTVQLYTRSWGTSVSRPRLELRDFAQVELDPGASRRVTLTMPRERLRYYAGRPLKPVIEPHELRVKVGFSSGDILRETKIRVVGR</sequence>
<dbReference type="PANTHER" id="PTHR42715">
    <property type="entry name" value="BETA-GLUCOSIDASE"/>
    <property type="match status" value="1"/>
</dbReference>
<evidence type="ECO:0000313" key="5">
    <source>
        <dbReference type="EMBL" id="AKJ63653.1"/>
    </source>
</evidence>
<dbReference type="InterPro" id="IPR050288">
    <property type="entry name" value="Cellulose_deg_GH3"/>
</dbReference>
<dbReference type="RefSeq" id="WP_052881063.1">
    <property type="nucleotide sequence ID" value="NZ_CP010904.1"/>
</dbReference>
<dbReference type="PATRIC" id="fig|1609981.3.peg.394"/>
<dbReference type="InterPro" id="IPR037524">
    <property type="entry name" value="PA14/GLEYA"/>
</dbReference>
<dbReference type="SUPFAM" id="SSF51445">
    <property type="entry name" value="(Trans)glycosidases"/>
    <property type="match status" value="1"/>
</dbReference>
<name>A0A0G3EBH4_9BACT</name>
<dbReference type="InterPro" id="IPR036881">
    <property type="entry name" value="Glyco_hydro_3_C_sf"/>
</dbReference>
<dbReference type="GO" id="GO:0004553">
    <property type="term" value="F:hydrolase activity, hydrolyzing O-glycosyl compounds"/>
    <property type="evidence" value="ECO:0007669"/>
    <property type="project" value="InterPro"/>
</dbReference>
<dbReference type="OrthoDB" id="9805821at2"/>
<proteinExistence type="inferred from homology"/>
<dbReference type="PRINTS" id="PR00133">
    <property type="entry name" value="GLHYDRLASE3"/>
</dbReference>
<dbReference type="PROSITE" id="PS51820">
    <property type="entry name" value="PA14"/>
    <property type="match status" value="1"/>
</dbReference>
<protein>
    <submittedName>
        <fullName evidence="5">Beta-glucosidase</fullName>
    </submittedName>
</protein>
<organism evidence="5 6">
    <name type="scientific">Kiritimatiella glycovorans</name>
    <dbReference type="NCBI Taxonomy" id="1307763"/>
    <lineage>
        <taxon>Bacteria</taxon>
        <taxon>Pseudomonadati</taxon>
        <taxon>Kiritimatiellota</taxon>
        <taxon>Kiritimatiellia</taxon>
        <taxon>Kiritimatiellales</taxon>
        <taxon>Kiritimatiellaceae</taxon>
        <taxon>Kiritimatiella</taxon>
    </lineage>
</organism>
<dbReference type="Gene3D" id="3.40.50.1700">
    <property type="entry name" value="Glycoside hydrolase family 3 C-terminal domain"/>
    <property type="match status" value="2"/>
</dbReference>
<feature type="signal peptide" evidence="3">
    <location>
        <begin position="1"/>
        <end position="21"/>
    </location>
</feature>
<dbReference type="Pfam" id="PF00933">
    <property type="entry name" value="Glyco_hydro_3"/>
    <property type="match status" value="1"/>
</dbReference>